<keyword evidence="4" id="KW-0274">FAD</keyword>
<evidence type="ECO:0000313" key="7">
    <source>
        <dbReference type="EMBL" id="KAF2176308.1"/>
    </source>
</evidence>
<evidence type="ECO:0000256" key="1">
    <source>
        <dbReference type="ARBA" id="ARBA00001974"/>
    </source>
</evidence>
<dbReference type="PANTHER" id="PTHR10961:SF46">
    <property type="entry name" value="PEROXISOMAL SARCOSINE OXIDASE"/>
    <property type="match status" value="1"/>
</dbReference>
<dbReference type="PANTHER" id="PTHR10961">
    <property type="entry name" value="PEROXISOMAL SARCOSINE OXIDASE"/>
    <property type="match status" value="1"/>
</dbReference>
<comment type="similarity">
    <text evidence="2">Belongs to the MSOX/MTOX family.</text>
</comment>
<accession>A0A6A6DCW7</accession>
<dbReference type="AlphaFoldDB" id="A0A6A6DCW7"/>
<feature type="domain" description="FAD dependent oxidoreductase" evidence="6">
    <location>
        <begin position="7"/>
        <end position="376"/>
    </location>
</feature>
<keyword evidence="3" id="KW-0285">Flavoprotein</keyword>
<evidence type="ECO:0000256" key="3">
    <source>
        <dbReference type="ARBA" id="ARBA00022630"/>
    </source>
</evidence>
<evidence type="ECO:0000256" key="5">
    <source>
        <dbReference type="ARBA" id="ARBA00023002"/>
    </source>
</evidence>
<dbReference type="SUPFAM" id="SSF51905">
    <property type="entry name" value="FAD/NAD(P)-binding domain"/>
    <property type="match status" value="1"/>
</dbReference>
<keyword evidence="5" id="KW-0560">Oxidoreductase</keyword>
<sequence>MSTKKHIVIGCGVCGLTTALHLFRAHSSISTNMTLLSHHQPQEPSDDISKIIRIDYPNLRRMKEAAYAKEVWETDQCFRQFYQPVGRVVAYGEEDVETLYRIDGARLQLGMQKRERLDHQTIAKIIGPANLPPGLTFVWNDDDSLVEWKGCMQAMQDLVKRHCEEDDGSKMLELQALKLLHEGGRVCAVVLPNEEQIQATDAEVIVAAGPWITELLEKSGIAQPPASRSPVATGLFAFTLQLNEEQTLFFKGKPAFSHIGYAEFLPPTKSDGIAKITCISPFTNTESSSSLSYPRDFSGSSLAIDTMLKMKRWAQKFLPGLGGAKIISIRSYWDGMTQTQTPLISRHPQYRNLSIVGGGSYNRAKDLPVLGEEVVKMLADEPLHPSYGWHPSDDLSNQDQPRLLARGDFGDLEREAEKNPEVQAWRLKRASRIEHDYLEEI</sequence>
<organism evidence="7 8">
    <name type="scientific">Zopfia rhizophila CBS 207.26</name>
    <dbReference type="NCBI Taxonomy" id="1314779"/>
    <lineage>
        <taxon>Eukaryota</taxon>
        <taxon>Fungi</taxon>
        <taxon>Dikarya</taxon>
        <taxon>Ascomycota</taxon>
        <taxon>Pezizomycotina</taxon>
        <taxon>Dothideomycetes</taxon>
        <taxon>Dothideomycetes incertae sedis</taxon>
        <taxon>Zopfiaceae</taxon>
        <taxon>Zopfia</taxon>
    </lineage>
</organism>
<dbReference type="Gene3D" id="3.50.50.60">
    <property type="entry name" value="FAD/NAD(P)-binding domain"/>
    <property type="match status" value="1"/>
</dbReference>
<dbReference type="Gene3D" id="3.30.9.10">
    <property type="entry name" value="D-Amino Acid Oxidase, subunit A, domain 2"/>
    <property type="match status" value="1"/>
</dbReference>
<dbReference type="InterPro" id="IPR045170">
    <property type="entry name" value="MTOX"/>
</dbReference>
<evidence type="ECO:0000256" key="4">
    <source>
        <dbReference type="ARBA" id="ARBA00022827"/>
    </source>
</evidence>
<comment type="cofactor">
    <cofactor evidence="1">
        <name>FAD</name>
        <dbReference type="ChEBI" id="CHEBI:57692"/>
    </cofactor>
</comment>
<dbReference type="GO" id="GO:0050660">
    <property type="term" value="F:flavin adenine dinucleotide binding"/>
    <property type="evidence" value="ECO:0007669"/>
    <property type="project" value="InterPro"/>
</dbReference>
<proteinExistence type="inferred from homology"/>
<dbReference type="Proteomes" id="UP000800200">
    <property type="component" value="Unassembled WGS sequence"/>
</dbReference>
<dbReference type="InterPro" id="IPR006076">
    <property type="entry name" value="FAD-dep_OxRdtase"/>
</dbReference>
<gene>
    <name evidence="7" type="ORF">K469DRAFT_28795</name>
</gene>
<protein>
    <submittedName>
        <fullName evidence="7">FAD/NAD(P)-binding domain-containing protein</fullName>
    </submittedName>
</protein>
<dbReference type="GO" id="GO:0008115">
    <property type="term" value="F:sarcosine oxidase activity"/>
    <property type="evidence" value="ECO:0007669"/>
    <property type="project" value="TreeGrafter"/>
</dbReference>
<dbReference type="EMBL" id="ML994710">
    <property type="protein sequence ID" value="KAF2176308.1"/>
    <property type="molecule type" value="Genomic_DNA"/>
</dbReference>
<evidence type="ECO:0000256" key="2">
    <source>
        <dbReference type="ARBA" id="ARBA00010989"/>
    </source>
</evidence>
<dbReference type="Pfam" id="PF01266">
    <property type="entry name" value="DAO"/>
    <property type="match status" value="1"/>
</dbReference>
<keyword evidence="8" id="KW-1185">Reference proteome</keyword>
<name>A0A6A6DCW7_9PEZI</name>
<dbReference type="InterPro" id="IPR036188">
    <property type="entry name" value="FAD/NAD-bd_sf"/>
</dbReference>
<evidence type="ECO:0000259" key="6">
    <source>
        <dbReference type="Pfam" id="PF01266"/>
    </source>
</evidence>
<evidence type="ECO:0000313" key="8">
    <source>
        <dbReference type="Proteomes" id="UP000800200"/>
    </source>
</evidence>
<dbReference type="OrthoDB" id="2219495at2759"/>
<reference evidence="7" key="1">
    <citation type="journal article" date="2020" name="Stud. Mycol.">
        <title>101 Dothideomycetes genomes: a test case for predicting lifestyles and emergence of pathogens.</title>
        <authorList>
            <person name="Haridas S."/>
            <person name="Albert R."/>
            <person name="Binder M."/>
            <person name="Bloem J."/>
            <person name="Labutti K."/>
            <person name="Salamov A."/>
            <person name="Andreopoulos B."/>
            <person name="Baker S."/>
            <person name="Barry K."/>
            <person name="Bills G."/>
            <person name="Bluhm B."/>
            <person name="Cannon C."/>
            <person name="Castanera R."/>
            <person name="Culley D."/>
            <person name="Daum C."/>
            <person name="Ezra D."/>
            <person name="Gonzalez J."/>
            <person name="Henrissat B."/>
            <person name="Kuo A."/>
            <person name="Liang C."/>
            <person name="Lipzen A."/>
            <person name="Lutzoni F."/>
            <person name="Magnuson J."/>
            <person name="Mondo S."/>
            <person name="Nolan M."/>
            <person name="Ohm R."/>
            <person name="Pangilinan J."/>
            <person name="Park H.-J."/>
            <person name="Ramirez L."/>
            <person name="Alfaro M."/>
            <person name="Sun H."/>
            <person name="Tritt A."/>
            <person name="Yoshinaga Y."/>
            <person name="Zwiers L.-H."/>
            <person name="Turgeon B."/>
            <person name="Goodwin S."/>
            <person name="Spatafora J."/>
            <person name="Crous P."/>
            <person name="Grigoriev I."/>
        </authorList>
    </citation>
    <scope>NUCLEOTIDE SEQUENCE</scope>
    <source>
        <strain evidence="7">CBS 207.26</strain>
    </source>
</reference>